<dbReference type="CDD" id="cd00192">
    <property type="entry name" value="PTKc"/>
    <property type="match status" value="1"/>
</dbReference>
<evidence type="ECO:0000256" key="15">
    <source>
        <dbReference type="PROSITE-ProRule" id="PRU00023"/>
    </source>
</evidence>
<evidence type="ECO:0000256" key="17">
    <source>
        <dbReference type="PROSITE-ProRule" id="PRU10141"/>
    </source>
</evidence>
<dbReference type="Gene3D" id="3.30.505.10">
    <property type="entry name" value="SH2 domain"/>
    <property type="match status" value="1"/>
</dbReference>
<accession>A0A3S3Q8P6</accession>
<keyword evidence="11 18" id="KW-0829">Tyrosine-protein kinase</keyword>
<evidence type="ECO:0000313" key="22">
    <source>
        <dbReference type="Proteomes" id="UP000285301"/>
    </source>
</evidence>
<comment type="catalytic activity">
    <reaction evidence="14 18">
        <text>L-tyrosyl-[protein] + ATP = O-phospho-L-tyrosyl-[protein] + ADP + H(+)</text>
        <dbReference type="Rhea" id="RHEA:10596"/>
        <dbReference type="Rhea" id="RHEA-COMP:10136"/>
        <dbReference type="Rhea" id="RHEA-COMP:20101"/>
        <dbReference type="ChEBI" id="CHEBI:15378"/>
        <dbReference type="ChEBI" id="CHEBI:30616"/>
        <dbReference type="ChEBI" id="CHEBI:46858"/>
        <dbReference type="ChEBI" id="CHEBI:61978"/>
        <dbReference type="ChEBI" id="CHEBI:456216"/>
        <dbReference type="EC" id="2.7.10.2"/>
    </reaction>
</comment>
<dbReference type="InterPro" id="IPR036770">
    <property type="entry name" value="Ankyrin_rpt-contain_sf"/>
</dbReference>
<keyword evidence="10" id="KW-0472">Membrane</keyword>
<dbReference type="GO" id="GO:0002009">
    <property type="term" value="P:morphogenesis of an epithelium"/>
    <property type="evidence" value="ECO:0007669"/>
    <property type="project" value="UniProtKB-ARBA"/>
</dbReference>
<dbReference type="GO" id="GO:0044231">
    <property type="term" value="C:host cell presynaptic membrane"/>
    <property type="evidence" value="ECO:0007669"/>
    <property type="project" value="UniProtKB-KW"/>
</dbReference>
<dbReference type="PROSITE" id="PS00107">
    <property type="entry name" value="PROTEIN_KINASE_ATP"/>
    <property type="match status" value="1"/>
</dbReference>
<dbReference type="GO" id="GO:0005524">
    <property type="term" value="F:ATP binding"/>
    <property type="evidence" value="ECO:0007669"/>
    <property type="project" value="UniProtKB-UniRule"/>
</dbReference>
<evidence type="ECO:0000256" key="10">
    <source>
        <dbReference type="ARBA" id="ARBA00023136"/>
    </source>
</evidence>
<dbReference type="PROSITE" id="PS50001">
    <property type="entry name" value="SH2"/>
    <property type="match status" value="1"/>
</dbReference>
<keyword evidence="12" id="KW-1053">Target membrane</keyword>
<keyword evidence="6 17" id="KW-0547">Nucleotide-binding</keyword>
<dbReference type="PANTHER" id="PTHR24418">
    <property type="entry name" value="TYROSINE-PROTEIN KINASE"/>
    <property type="match status" value="1"/>
</dbReference>
<dbReference type="InterPro" id="IPR050198">
    <property type="entry name" value="Non-receptor_tyrosine_kinases"/>
</dbReference>
<name>A0A3S3Q8P6_9ACAR</name>
<dbReference type="GO" id="GO:0048468">
    <property type="term" value="P:cell development"/>
    <property type="evidence" value="ECO:0007669"/>
    <property type="project" value="UniProtKB-ARBA"/>
</dbReference>
<keyword evidence="15" id="KW-0040">ANK repeat</keyword>
<evidence type="ECO:0000256" key="2">
    <source>
        <dbReference type="ARBA" id="ARBA00004308"/>
    </source>
</evidence>
<dbReference type="GO" id="GO:0012505">
    <property type="term" value="C:endomembrane system"/>
    <property type="evidence" value="ECO:0007669"/>
    <property type="project" value="UniProtKB-SubCell"/>
</dbReference>
<dbReference type="GO" id="GO:0050793">
    <property type="term" value="P:regulation of developmental process"/>
    <property type="evidence" value="ECO:0007669"/>
    <property type="project" value="UniProtKB-ARBA"/>
</dbReference>
<evidence type="ECO:0000256" key="3">
    <source>
        <dbReference type="ARBA" id="ARBA00022483"/>
    </source>
</evidence>
<evidence type="ECO:0000256" key="18">
    <source>
        <dbReference type="RuleBase" id="RU362096"/>
    </source>
</evidence>
<dbReference type="Gene3D" id="1.10.510.10">
    <property type="entry name" value="Transferase(Phosphotransferase) domain 1"/>
    <property type="match status" value="1"/>
</dbReference>
<evidence type="ECO:0000256" key="8">
    <source>
        <dbReference type="ARBA" id="ARBA00022840"/>
    </source>
</evidence>
<evidence type="ECO:0000256" key="9">
    <source>
        <dbReference type="ARBA" id="ARBA00023028"/>
    </source>
</evidence>
<dbReference type="GO" id="GO:0030182">
    <property type="term" value="P:neuron differentiation"/>
    <property type="evidence" value="ECO:0007669"/>
    <property type="project" value="UniProtKB-ARBA"/>
</dbReference>
<evidence type="ECO:0000259" key="19">
    <source>
        <dbReference type="PROSITE" id="PS50001"/>
    </source>
</evidence>
<dbReference type="InterPro" id="IPR011009">
    <property type="entry name" value="Kinase-like_dom_sf"/>
</dbReference>
<dbReference type="SUPFAM" id="SSF56112">
    <property type="entry name" value="Protein kinase-like (PK-like)"/>
    <property type="match status" value="1"/>
</dbReference>
<evidence type="ECO:0000256" key="5">
    <source>
        <dbReference type="ARBA" id="ARBA00022679"/>
    </source>
</evidence>
<dbReference type="GO" id="GO:0051130">
    <property type="term" value="P:positive regulation of cellular component organization"/>
    <property type="evidence" value="ECO:0007669"/>
    <property type="project" value="UniProtKB-ARBA"/>
</dbReference>
<evidence type="ECO:0000256" key="4">
    <source>
        <dbReference type="ARBA" id="ARBA00022537"/>
    </source>
</evidence>
<feature type="repeat" description="ANK" evidence="15">
    <location>
        <begin position="50"/>
        <end position="82"/>
    </location>
</feature>
<evidence type="ECO:0000256" key="13">
    <source>
        <dbReference type="ARBA" id="ARBA00051243"/>
    </source>
</evidence>
<dbReference type="OrthoDB" id="67310at2759"/>
<evidence type="ECO:0000313" key="21">
    <source>
        <dbReference type="EMBL" id="RWS05383.1"/>
    </source>
</evidence>
<keyword evidence="9" id="KW-0528">Neurotoxin</keyword>
<feature type="repeat" description="ANK" evidence="15">
    <location>
        <begin position="16"/>
        <end position="40"/>
    </location>
</feature>
<dbReference type="Proteomes" id="UP000285301">
    <property type="component" value="Unassembled WGS sequence"/>
</dbReference>
<keyword evidence="4" id="KW-1052">Target cell membrane</keyword>
<dbReference type="InterPro" id="IPR008266">
    <property type="entry name" value="Tyr_kinase_AS"/>
</dbReference>
<evidence type="ECO:0000256" key="11">
    <source>
        <dbReference type="ARBA" id="ARBA00023137"/>
    </source>
</evidence>
<dbReference type="InterPro" id="IPR000980">
    <property type="entry name" value="SH2"/>
</dbReference>
<dbReference type="SMART" id="SM00252">
    <property type="entry name" value="SH2"/>
    <property type="match status" value="1"/>
</dbReference>
<evidence type="ECO:0000259" key="20">
    <source>
        <dbReference type="PROSITE" id="PS50011"/>
    </source>
</evidence>
<gene>
    <name evidence="21" type="ORF">B4U79_15279</name>
</gene>
<dbReference type="Gene3D" id="1.25.40.20">
    <property type="entry name" value="Ankyrin repeat-containing domain"/>
    <property type="match status" value="1"/>
</dbReference>
<evidence type="ECO:0000256" key="16">
    <source>
        <dbReference type="PROSITE-ProRule" id="PRU00191"/>
    </source>
</evidence>
<dbReference type="SUPFAM" id="SSF55550">
    <property type="entry name" value="SH2 domain"/>
    <property type="match status" value="1"/>
</dbReference>
<dbReference type="PROSITE" id="PS50297">
    <property type="entry name" value="ANK_REP_REGION"/>
    <property type="match status" value="1"/>
</dbReference>
<sequence length="513" mass="59375">RSLIEAGARVNTRDSQGMTALHYATIANNRTAVQLLLNEGNASPQVRNNSGWVALHFAAHFGFDEIIVQLLKYGCALNPRTATDETPFDLALRQKHAKCVRLLESFENRALINCPLKHEWFHEYLIDRKSSEQLLQNQGLKDGLFLIRYSKQKQHVLVLVHNERVYHFLIQRKRQFYSINDGPYFKTLNELVSYYHRFADGLPATLQIPALRSLNSAELACQQQQMRWISAEDVQIGLLIGYGKYGRVHHGVWRKKAFLTIEIAVKVLHDSDNHDCRRANEEDVLLREMQALRTLRNPHIVKIYGFCKGSPLMILEEMMPYGSLLDYVRSNAEELNVEYHLKLWLAQIALGMRYLERNRFVHGDLALRNVLLASETRAKISEFGTARLVGSNQLDISNACVQSPIVQWYAPECIKFARFTNASDVWSFGVTLWELYSFGEQPFAYEHCSGLRVLRFIESGERLERPEQCARKIYALMLMCWSYECDQRPTFEQICQLISEESFFENIRGEIET</sequence>
<keyword evidence="7 18" id="KW-0418">Kinase</keyword>
<organism evidence="21 22">
    <name type="scientific">Dinothrombium tinctorium</name>
    <dbReference type="NCBI Taxonomy" id="1965070"/>
    <lineage>
        <taxon>Eukaryota</taxon>
        <taxon>Metazoa</taxon>
        <taxon>Ecdysozoa</taxon>
        <taxon>Arthropoda</taxon>
        <taxon>Chelicerata</taxon>
        <taxon>Arachnida</taxon>
        <taxon>Acari</taxon>
        <taxon>Acariformes</taxon>
        <taxon>Trombidiformes</taxon>
        <taxon>Prostigmata</taxon>
        <taxon>Anystina</taxon>
        <taxon>Parasitengona</taxon>
        <taxon>Trombidioidea</taxon>
        <taxon>Trombidiidae</taxon>
        <taxon>Dinothrombium</taxon>
    </lineage>
</organism>
<dbReference type="GO" id="GO:0006887">
    <property type="term" value="P:exocytosis"/>
    <property type="evidence" value="ECO:0007669"/>
    <property type="project" value="UniProtKB-KW"/>
</dbReference>
<evidence type="ECO:0000256" key="14">
    <source>
        <dbReference type="ARBA" id="ARBA00051245"/>
    </source>
</evidence>
<dbReference type="GO" id="GO:0004715">
    <property type="term" value="F:non-membrane spanning protein tyrosine kinase activity"/>
    <property type="evidence" value="ECO:0007669"/>
    <property type="project" value="UniProtKB-EC"/>
</dbReference>
<dbReference type="InterPro" id="IPR017441">
    <property type="entry name" value="Protein_kinase_ATP_BS"/>
</dbReference>
<dbReference type="STRING" id="1965070.A0A3S3Q8P6"/>
<keyword evidence="9" id="KW-0638">Presynaptic neurotoxin</keyword>
<evidence type="ECO:0000256" key="7">
    <source>
        <dbReference type="ARBA" id="ARBA00022777"/>
    </source>
</evidence>
<dbReference type="Pfam" id="PF07714">
    <property type="entry name" value="PK_Tyr_Ser-Thr"/>
    <property type="match status" value="1"/>
</dbReference>
<comment type="catalytic activity">
    <reaction evidence="13">
        <text>L-tyrosyl-[protein] + ATP = O-phospho-L-tyrosyl-[protein] + ADP + H(+)</text>
        <dbReference type="Rhea" id="RHEA:10596"/>
        <dbReference type="Rhea" id="RHEA-COMP:10136"/>
        <dbReference type="Rhea" id="RHEA-COMP:20101"/>
        <dbReference type="ChEBI" id="CHEBI:15378"/>
        <dbReference type="ChEBI" id="CHEBI:30616"/>
        <dbReference type="ChEBI" id="CHEBI:46858"/>
        <dbReference type="ChEBI" id="CHEBI:61978"/>
        <dbReference type="ChEBI" id="CHEBI:456216"/>
        <dbReference type="EC" id="2.7.10.1"/>
    </reaction>
</comment>
<dbReference type="FunFam" id="1.10.510.10:FF:001512">
    <property type="entry name" value="Receptor tyrosine-protein kinase erbB-2"/>
    <property type="match status" value="1"/>
</dbReference>
<dbReference type="EC" id="2.7.10.2" evidence="18"/>
<evidence type="ECO:0000256" key="6">
    <source>
        <dbReference type="ARBA" id="ARBA00022741"/>
    </source>
</evidence>
<dbReference type="Pfam" id="PF13857">
    <property type="entry name" value="Ank_5"/>
    <property type="match status" value="1"/>
</dbReference>
<dbReference type="InterPro" id="IPR036860">
    <property type="entry name" value="SH2_dom_sf"/>
</dbReference>
<keyword evidence="3" id="KW-0268">Exocytosis</keyword>
<comment type="caution">
    <text evidence="21">The sequence shown here is derived from an EMBL/GenBank/DDBJ whole genome shotgun (WGS) entry which is preliminary data.</text>
</comment>
<keyword evidence="5 18" id="KW-0808">Transferase</keyword>
<keyword evidence="16" id="KW-0727">SH2 domain</keyword>
<dbReference type="SUPFAM" id="SSF48403">
    <property type="entry name" value="Ankyrin repeat"/>
    <property type="match status" value="1"/>
</dbReference>
<keyword evidence="9" id="KW-0800">Toxin</keyword>
<dbReference type="InterPro" id="IPR001245">
    <property type="entry name" value="Ser-Thr/Tyr_kinase_cat_dom"/>
</dbReference>
<dbReference type="InterPro" id="IPR000719">
    <property type="entry name" value="Prot_kinase_dom"/>
</dbReference>
<comment type="subcellular location">
    <subcellularLocation>
        <location evidence="2">Endomembrane system</location>
    </subcellularLocation>
    <subcellularLocation>
        <location evidence="1">Target cell membrane</location>
    </subcellularLocation>
</comment>
<dbReference type="PIRSF" id="PIRSF000654">
    <property type="entry name" value="Integrin-linked_kinase"/>
    <property type="match status" value="1"/>
</dbReference>
<dbReference type="GO" id="GO:0044218">
    <property type="term" value="C:other organism cell membrane"/>
    <property type="evidence" value="ECO:0007669"/>
    <property type="project" value="UniProtKB-KW"/>
</dbReference>
<keyword evidence="22" id="KW-1185">Reference proteome</keyword>
<feature type="domain" description="SH2" evidence="19">
    <location>
        <begin position="120"/>
        <end position="210"/>
    </location>
</feature>
<dbReference type="PROSITE" id="PS50011">
    <property type="entry name" value="PROTEIN_KINASE_DOM"/>
    <property type="match status" value="1"/>
</dbReference>
<keyword evidence="8 17" id="KW-0067">ATP-binding</keyword>
<dbReference type="PROSITE" id="PS50088">
    <property type="entry name" value="ANK_REPEAT"/>
    <property type="match status" value="2"/>
</dbReference>
<dbReference type="EMBL" id="NCKU01004830">
    <property type="protein sequence ID" value="RWS05383.1"/>
    <property type="molecule type" value="Genomic_DNA"/>
</dbReference>
<dbReference type="AlphaFoldDB" id="A0A3S3Q8P6"/>
<proteinExistence type="inferred from homology"/>
<reference evidence="21 22" key="1">
    <citation type="journal article" date="2018" name="Gigascience">
        <title>Genomes of trombidid mites reveal novel predicted allergens and laterally-transferred genes associated with secondary metabolism.</title>
        <authorList>
            <person name="Dong X."/>
            <person name="Chaisiri K."/>
            <person name="Xia D."/>
            <person name="Armstrong S.D."/>
            <person name="Fang Y."/>
            <person name="Donnelly M.J."/>
            <person name="Kadowaki T."/>
            <person name="McGarry J.W."/>
            <person name="Darby A.C."/>
            <person name="Makepeace B.L."/>
        </authorList>
    </citation>
    <scope>NUCLEOTIDE SEQUENCE [LARGE SCALE GENOMIC DNA]</scope>
    <source>
        <strain evidence="21">UoL-WK</strain>
    </source>
</reference>
<feature type="domain" description="Protein kinase" evidence="20">
    <location>
        <begin position="234"/>
        <end position="504"/>
    </location>
</feature>
<dbReference type="PRINTS" id="PR00109">
    <property type="entry name" value="TYRKINASE"/>
</dbReference>
<protein>
    <recommendedName>
        <fullName evidence="18">Tyrosine-protein kinase</fullName>
        <ecNumber evidence="18">2.7.10.2</ecNumber>
    </recommendedName>
</protein>
<feature type="binding site" evidence="17">
    <location>
        <position position="266"/>
    </location>
    <ligand>
        <name>ATP</name>
        <dbReference type="ChEBI" id="CHEBI:30616"/>
    </ligand>
</feature>
<evidence type="ECO:0000256" key="12">
    <source>
        <dbReference type="ARBA" id="ARBA00023298"/>
    </source>
</evidence>
<feature type="non-terminal residue" evidence="21">
    <location>
        <position position="1"/>
    </location>
</feature>
<evidence type="ECO:0000256" key="1">
    <source>
        <dbReference type="ARBA" id="ARBA00004175"/>
    </source>
</evidence>
<dbReference type="Pfam" id="PF00017">
    <property type="entry name" value="SH2"/>
    <property type="match status" value="1"/>
</dbReference>
<dbReference type="PROSITE" id="PS00109">
    <property type="entry name" value="PROTEIN_KINASE_TYR"/>
    <property type="match status" value="1"/>
</dbReference>
<comment type="similarity">
    <text evidence="18">Belongs to the protein kinase superfamily. Tyr protein kinase family.</text>
</comment>
<dbReference type="SMART" id="SM00248">
    <property type="entry name" value="ANK"/>
    <property type="match status" value="3"/>
</dbReference>
<dbReference type="InterPro" id="IPR002110">
    <property type="entry name" value="Ankyrin_rpt"/>
</dbReference>
<dbReference type="GO" id="GO:0004714">
    <property type="term" value="F:transmembrane receptor protein tyrosine kinase activity"/>
    <property type="evidence" value="ECO:0007669"/>
    <property type="project" value="UniProtKB-EC"/>
</dbReference>